<dbReference type="EMBL" id="LAZR01069807">
    <property type="protein sequence ID" value="KKK46984.1"/>
    <property type="molecule type" value="Genomic_DNA"/>
</dbReference>
<dbReference type="InterPro" id="IPR001387">
    <property type="entry name" value="Cro/C1-type_HTH"/>
</dbReference>
<reference evidence="2" key="1">
    <citation type="journal article" date="2015" name="Nature">
        <title>Complex archaea that bridge the gap between prokaryotes and eukaryotes.</title>
        <authorList>
            <person name="Spang A."/>
            <person name="Saw J.H."/>
            <person name="Jorgensen S.L."/>
            <person name="Zaremba-Niedzwiedzka K."/>
            <person name="Martijn J."/>
            <person name="Lind A.E."/>
            <person name="van Eijk R."/>
            <person name="Schleper C."/>
            <person name="Guy L."/>
            <person name="Ettema T.J."/>
        </authorList>
    </citation>
    <scope>NUCLEOTIDE SEQUENCE</scope>
</reference>
<dbReference type="AlphaFoldDB" id="A0A0F8XYD5"/>
<name>A0A0F8XYD5_9ZZZZ</name>
<dbReference type="InterPro" id="IPR010982">
    <property type="entry name" value="Lambda_DNA-bd_dom_sf"/>
</dbReference>
<evidence type="ECO:0000313" key="2">
    <source>
        <dbReference type="EMBL" id="KKK46984.1"/>
    </source>
</evidence>
<dbReference type="Gene3D" id="1.10.260.40">
    <property type="entry name" value="lambda repressor-like DNA-binding domains"/>
    <property type="match status" value="1"/>
</dbReference>
<proteinExistence type="predicted"/>
<evidence type="ECO:0000259" key="1">
    <source>
        <dbReference type="PROSITE" id="PS50943"/>
    </source>
</evidence>
<organism evidence="2">
    <name type="scientific">marine sediment metagenome</name>
    <dbReference type="NCBI Taxonomy" id="412755"/>
    <lineage>
        <taxon>unclassified sequences</taxon>
        <taxon>metagenomes</taxon>
        <taxon>ecological metagenomes</taxon>
    </lineage>
</organism>
<dbReference type="CDD" id="cd00093">
    <property type="entry name" value="HTH_XRE"/>
    <property type="match status" value="1"/>
</dbReference>
<protein>
    <recommendedName>
        <fullName evidence="1">HTH cro/C1-type domain-containing protein</fullName>
    </recommendedName>
</protein>
<dbReference type="Pfam" id="PF01381">
    <property type="entry name" value="HTH_3"/>
    <property type="match status" value="1"/>
</dbReference>
<comment type="caution">
    <text evidence="2">The sequence shown here is derived from an EMBL/GenBank/DDBJ whole genome shotgun (WGS) entry which is preliminary data.</text>
</comment>
<accession>A0A0F8XYD5</accession>
<dbReference type="SUPFAM" id="SSF47413">
    <property type="entry name" value="lambda repressor-like DNA-binding domains"/>
    <property type="match status" value="1"/>
</dbReference>
<dbReference type="GO" id="GO:0003677">
    <property type="term" value="F:DNA binding"/>
    <property type="evidence" value="ECO:0007669"/>
    <property type="project" value="InterPro"/>
</dbReference>
<gene>
    <name evidence="2" type="ORF">LCGC14_3159790</name>
</gene>
<sequence length="194" mass="20906">MTPAELKETMKRQGLTQGELARLTHSSRSMVNRWYNGVHRVPGGVVAFLELRERGIVKMNTGGPWEDLRTSVQTYTRDGGHILVGQAKPLTEDADFNPGSFHRRRETVKQHTPAPWTLDGVIITKHSTGIIAHVPTPQNGGVFACVPNAHLIAAAPEMFDALGELADAVAGGSELKQLTLATAKAGKVLAKVGE</sequence>
<feature type="domain" description="HTH cro/C1-type" evidence="1">
    <location>
        <begin position="6"/>
        <end position="34"/>
    </location>
</feature>
<dbReference type="PROSITE" id="PS50943">
    <property type="entry name" value="HTH_CROC1"/>
    <property type="match status" value="1"/>
</dbReference>